<name>A0A917HWW9_9SPHI</name>
<comment type="caution">
    <text evidence="1">The sequence shown here is derived from an EMBL/GenBank/DDBJ whole genome shotgun (WGS) entry which is preliminary data.</text>
</comment>
<evidence type="ECO:0000313" key="2">
    <source>
        <dbReference type="Proteomes" id="UP000660862"/>
    </source>
</evidence>
<reference evidence="1" key="2">
    <citation type="submission" date="2020-09" db="EMBL/GenBank/DDBJ databases">
        <authorList>
            <person name="Sun Q."/>
            <person name="Zhou Y."/>
        </authorList>
    </citation>
    <scope>NUCLEOTIDE SEQUENCE</scope>
    <source>
        <strain evidence="1">CGMCC 1.12195</strain>
    </source>
</reference>
<accession>A0A917HWW9</accession>
<reference evidence="1" key="1">
    <citation type="journal article" date="2014" name="Int. J. Syst. Evol. Microbiol.">
        <title>Complete genome sequence of Corynebacterium casei LMG S-19264T (=DSM 44701T), isolated from a smear-ripened cheese.</title>
        <authorList>
            <consortium name="US DOE Joint Genome Institute (JGI-PGF)"/>
            <person name="Walter F."/>
            <person name="Albersmeier A."/>
            <person name="Kalinowski J."/>
            <person name="Ruckert C."/>
        </authorList>
    </citation>
    <scope>NUCLEOTIDE SEQUENCE</scope>
    <source>
        <strain evidence="1">CGMCC 1.12195</strain>
    </source>
</reference>
<dbReference type="AlphaFoldDB" id="A0A917HWW9"/>
<organism evidence="1 2">
    <name type="scientific">Parapedobacter pyrenivorans</name>
    <dbReference type="NCBI Taxonomy" id="1305674"/>
    <lineage>
        <taxon>Bacteria</taxon>
        <taxon>Pseudomonadati</taxon>
        <taxon>Bacteroidota</taxon>
        <taxon>Sphingobacteriia</taxon>
        <taxon>Sphingobacteriales</taxon>
        <taxon>Sphingobacteriaceae</taxon>
        <taxon>Parapedobacter</taxon>
    </lineage>
</organism>
<dbReference type="RefSeq" id="WP_188506885.1">
    <property type="nucleotide sequence ID" value="NZ_BMER01000003.1"/>
</dbReference>
<sequence>MTQHHHIRRMCLTCVILAWGASSCNGPNSASVVGSSTSYFSLVDYFDREATRLQQLAPSIVKTVAKNGEQESKEIRIIDWREEFALFIDADINKPAWQNSYHVDSSNVSAVIYKSIDPKLRTAQITVEKQEDGSVTHIQIINKVSNMLYHTDEELDYYPDSLYRIVKRQGVRVIGESDYTVIGKWK</sequence>
<evidence type="ECO:0000313" key="1">
    <source>
        <dbReference type="EMBL" id="GGG93131.1"/>
    </source>
</evidence>
<dbReference type="EMBL" id="BMER01000003">
    <property type="protein sequence ID" value="GGG93131.1"/>
    <property type="molecule type" value="Genomic_DNA"/>
</dbReference>
<dbReference type="Proteomes" id="UP000660862">
    <property type="component" value="Unassembled WGS sequence"/>
</dbReference>
<gene>
    <name evidence="1" type="ORF">GCM10007415_29950</name>
</gene>
<proteinExistence type="predicted"/>
<protein>
    <submittedName>
        <fullName evidence="1">Uncharacterized protein</fullName>
    </submittedName>
</protein>
<keyword evidence="2" id="KW-1185">Reference proteome</keyword>